<protein>
    <submittedName>
        <fullName evidence="1">Uncharacterized protein</fullName>
    </submittedName>
</protein>
<gene>
    <name evidence="1" type="ORF">HMPREF9439_01520</name>
</gene>
<dbReference type="Proteomes" id="UP000005156">
    <property type="component" value="Unassembled WGS sequence"/>
</dbReference>
<proteinExistence type="predicted"/>
<reference evidence="1 2" key="1">
    <citation type="submission" date="2011-02" db="EMBL/GenBank/DDBJ databases">
        <authorList>
            <person name="Weinstock G."/>
            <person name="Sodergren E."/>
            <person name="Clifton S."/>
            <person name="Fulton L."/>
            <person name="Fulton B."/>
            <person name="Courtney L."/>
            <person name="Fronick C."/>
            <person name="Harrison M."/>
            <person name="Strong C."/>
            <person name="Farmer C."/>
            <person name="Delahaunty K."/>
            <person name="Markovic C."/>
            <person name="Hall O."/>
            <person name="Minx P."/>
            <person name="Tomlinson C."/>
            <person name="Mitreva M."/>
            <person name="Hou S."/>
            <person name="Chen J."/>
            <person name="Wollam A."/>
            <person name="Pepin K.H."/>
            <person name="Johnson M."/>
            <person name="Bhonagiri V."/>
            <person name="Zhang X."/>
            <person name="Suruliraj S."/>
            <person name="Warren W."/>
            <person name="Chinwalla A."/>
            <person name="Mardis E.R."/>
            <person name="Wilson R.K."/>
        </authorList>
    </citation>
    <scope>NUCLEOTIDE SEQUENCE [LARGE SCALE GENOMIC DNA]</scope>
    <source>
        <strain evidence="1 2">YIT 11859</strain>
    </source>
</reference>
<name>F3QKQ9_9BURK</name>
<feature type="non-terminal residue" evidence="1">
    <location>
        <position position="1"/>
    </location>
</feature>
<evidence type="ECO:0000313" key="2">
    <source>
        <dbReference type="Proteomes" id="UP000005156"/>
    </source>
</evidence>
<dbReference type="EMBL" id="AFBP01000043">
    <property type="protein sequence ID" value="EGG54222.1"/>
    <property type="molecule type" value="Genomic_DNA"/>
</dbReference>
<organism evidence="1 2">
    <name type="scientific">Parasutterella excrementihominis YIT 11859</name>
    <dbReference type="NCBI Taxonomy" id="762966"/>
    <lineage>
        <taxon>Bacteria</taxon>
        <taxon>Pseudomonadati</taxon>
        <taxon>Pseudomonadota</taxon>
        <taxon>Betaproteobacteria</taxon>
        <taxon>Burkholderiales</taxon>
        <taxon>Sutterellaceae</taxon>
        <taxon>Parasutterella</taxon>
    </lineage>
</organism>
<dbReference type="AlphaFoldDB" id="F3QKQ9"/>
<accession>F3QKQ9</accession>
<comment type="caution">
    <text evidence="1">The sequence shown here is derived from an EMBL/GenBank/DDBJ whole genome shotgun (WGS) entry which is preliminary data.</text>
</comment>
<evidence type="ECO:0000313" key="1">
    <source>
        <dbReference type="EMBL" id="EGG54222.1"/>
    </source>
</evidence>
<keyword evidence="2" id="KW-1185">Reference proteome</keyword>
<dbReference type="HOGENOM" id="CLU_3193141_0_0_4"/>
<sequence length="45" mass="5101">SIRNNLFYFRDSLYFRVSLISLFASNLQRTPVTSNTVIGSSLTSN</sequence>